<organism evidence="6 7">
    <name type="scientific">Ditylenchus destructor</name>
    <dbReference type="NCBI Taxonomy" id="166010"/>
    <lineage>
        <taxon>Eukaryota</taxon>
        <taxon>Metazoa</taxon>
        <taxon>Ecdysozoa</taxon>
        <taxon>Nematoda</taxon>
        <taxon>Chromadorea</taxon>
        <taxon>Rhabditida</taxon>
        <taxon>Tylenchina</taxon>
        <taxon>Tylenchomorpha</taxon>
        <taxon>Sphaerularioidea</taxon>
        <taxon>Anguinidae</taxon>
        <taxon>Anguininae</taxon>
        <taxon>Ditylenchus</taxon>
    </lineage>
</organism>
<dbReference type="GO" id="GO:0006508">
    <property type="term" value="P:proteolysis"/>
    <property type="evidence" value="ECO:0007669"/>
    <property type="project" value="UniProtKB-KW"/>
</dbReference>
<keyword evidence="7" id="KW-1185">Reference proteome</keyword>
<dbReference type="Gene3D" id="3.40.50.1820">
    <property type="entry name" value="alpha/beta hydrolase"/>
    <property type="match status" value="1"/>
</dbReference>
<dbReference type="EMBL" id="JAKKPZ010000027">
    <property type="protein sequence ID" value="KAI1710143.1"/>
    <property type="molecule type" value="Genomic_DNA"/>
</dbReference>
<name>A0AAD4R519_9BILA</name>
<gene>
    <name evidence="6" type="ORF">DdX_10817</name>
</gene>
<dbReference type="GO" id="GO:0004180">
    <property type="term" value="F:carboxypeptidase activity"/>
    <property type="evidence" value="ECO:0007669"/>
    <property type="project" value="UniProtKB-KW"/>
</dbReference>
<dbReference type="InterPro" id="IPR029058">
    <property type="entry name" value="AB_hydrolase_fold"/>
</dbReference>
<dbReference type="Gene3D" id="1.20.120.980">
    <property type="entry name" value="Serine carboxypeptidase S28, SKS domain"/>
    <property type="match status" value="1"/>
</dbReference>
<dbReference type="Pfam" id="PF05577">
    <property type="entry name" value="Peptidase_S28"/>
    <property type="match status" value="1"/>
</dbReference>
<protein>
    <submittedName>
        <fullName evidence="6">Serine carboxypeptidase s28 domain-containing protein</fullName>
    </submittedName>
</protein>
<comment type="caution">
    <text evidence="6">The sequence shown here is derived from an EMBL/GenBank/DDBJ whole genome shotgun (WGS) entry which is preliminary data.</text>
</comment>
<dbReference type="PANTHER" id="PTHR11010:SF117">
    <property type="entry name" value="SERINE PROTEASE 16"/>
    <property type="match status" value="1"/>
</dbReference>
<evidence type="ECO:0000256" key="2">
    <source>
        <dbReference type="ARBA" id="ARBA00022670"/>
    </source>
</evidence>
<dbReference type="GO" id="GO:0070008">
    <property type="term" value="F:serine-type exopeptidase activity"/>
    <property type="evidence" value="ECO:0007669"/>
    <property type="project" value="InterPro"/>
</dbReference>
<evidence type="ECO:0000313" key="6">
    <source>
        <dbReference type="EMBL" id="KAI1710143.1"/>
    </source>
</evidence>
<evidence type="ECO:0000256" key="1">
    <source>
        <dbReference type="ARBA" id="ARBA00011079"/>
    </source>
</evidence>
<evidence type="ECO:0000256" key="4">
    <source>
        <dbReference type="ARBA" id="ARBA00022801"/>
    </source>
</evidence>
<comment type="similarity">
    <text evidence="1">Belongs to the peptidase S28 family.</text>
</comment>
<reference evidence="6" key="1">
    <citation type="submission" date="2022-01" db="EMBL/GenBank/DDBJ databases">
        <title>Genome Sequence Resource for Two Populations of Ditylenchus destructor, the Migratory Endoparasitic Phytonematode.</title>
        <authorList>
            <person name="Zhang H."/>
            <person name="Lin R."/>
            <person name="Xie B."/>
        </authorList>
    </citation>
    <scope>NUCLEOTIDE SEQUENCE</scope>
    <source>
        <strain evidence="6">BazhouSP</strain>
    </source>
</reference>
<dbReference type="GO" id="GO:0008239">
    <property type="term" value="F:dipeptidyl-peptidase activity"/>
    <property type="evidence" value="ECO:0007669"/>
    <property type="project" value="TreeGrafter"/>
</dbReference>
<dbReference type="AlphaFoldDB" id="A0AAD4R519"/>
<keyword evidence="2" id="KW-0645">Protease</keyword>
<dbReference type="InterPro" id="IPR008758">
    <property type="entry name" value="Peptidase_S28"/>
</dbReference>
<proteinExistence type="inferred from homology"/>
<dbReference type="InterPro" id="IPR042269">
    <property type="entry name" value="Ser_carbopepase_S28_SKS"/>
</dbReference>
<dbReference type="PANTHER" id="PTHR11010">
    <property type="entry name" value="PROTEASE S28 PRO-X CARBOXYPEPTIDASE-RELATED"/>
    <property type="match status" value="1"/>
</dbReference>
<dbReference type="Proteomes" id="UP001201812">
    <property type="component" value="Unassembled WGS sequence"/>
</dbReference>
<keyword evidence="5" id="KW-0325">Glycoprotein</keyword>
<keyword evidence="3" id="KW-0732">Signal</keyword>
<evidence type="ECO:0000256" key="3">
    <source>
        <dbReference type="ARBA" id="ARBA00022729"/>
    </source>
</evidence>
<keyword evidence="6" id="KW-0121">Carboxypeptidase</keyword>
<sequence>MSKSGISLEFRTGILDDDFEHKKLKKICAEFKRLADEIEDVPSRSETLKVCKRLSFKNLAMLLQNPHTVSVVAYFRAFAWQLCTEFGWFPTIKVDGGAIDDAAIPLSYFFRFFTDACRDVFGNEITASTIANAVKRTNELYGGSSNYSGTNLMILNGSEDPIHPLSLYDTPNDTVKSIIVPDISHTKDLRGDSDSDPQSLKNARERVKAEIEKWLNASVAN</sequence>
<accession>A0AAD4R519</accession>
<evidence type="ECO:0000313" key="7">
    <source>
        <dbReference type="Proteomes" id="UP001201812"/>
    </source>
</evidence>
<keyword evidence="4" id="KW-0378">Hydrolase</keyword>
<evidence type="ECO:0000256" key="5">
    <source>
        <dbReference type="ARBA" id="ARBA00023180"/>
    </source>
</evidence>